<name>A0AAW0ARP7_9AGAR</name>
<proteinExistence type="predicted"/>
<dbReference type="EMBL" id="JAYKXP010000340">
    <property type="protein sequence ID" value="KAK7014805.1"/>
    <property type="molecule type" value="Genomic_DNA"/>
</dbReference>
<sequence>MSNIRDDDDTDSPFGWNISKLCEAAHHLRIAPEYTPYICEPEIFYDITLPLPLYEPEHKWYLLLTVQTVNNLKPGIYRDSRAITTQFPKGTIPDDNCILQYADSLDEARAIWCKQCTRHHRSDQRHQTAQETLDDHAYSSASLAKAALVHKELLMAYPRFRPRRRRPALNGVAIVDNESISVGPSTTPATTRSATRDHSNLPELDGWKIYVVHAKGQRRHLCLEYALGALQTLGASAPTRMVLAQSSGSA</sequence>
<keyword evidence="2" id="KW-1185">Reference proteome</keyword>
<comment type="caution">
    <text evidence="1">The sequence shown here is derived from an EMBL/GenBank/DDBJ whole genome shotgun (WGS) entry which is preliminary data.</text>
</comment>
<accession>A0AAW0ARP7</accession>
<evidence type="ECO:0000313" key="1">
    <source>
        <dbReference type="EMBL" id="KAK7014805.1"/>
    </source>
</evidence>
<gene>
    <name evidence="1" type="ORF">VNI00_019247</name>
</gene>
<dbReference type="Proteomes" id="UP001383192">
    <property type="component" value="Unassembled WGS sequence"/>
</dbReference>
<organism evidence="1 2">
    <name type="scientific">Paramarasmius palmivorus</name>
    <dbReference type="NCBI Taxonomy" id="297713"/>
    <lineage>
        <taxon>Eukaryota</taxon>
        <taxon>Fungi</taxon>
        <taxon>Dikarya</taxon>
        <taxon>Basidiomycota</taxon>
        <taxon>Agaricomycotina</taxon>
        <taxon>Agaricomycetes</taxon>
        <taxon>Agaricomycetidae</taxon>
        <taxon>Agaricales</taxon>
        <taxon>Marasmiineae</taxon>
        <taxon>Marasmiaceae</taxon>
        <taxon>Paramarasmius</taxon>
    </lineage>
</organism>
<protein>
    <submittedName>
        <fullName evidence="1">Uncharacterized protein</fullName>
    </submittedName>
</protein>
<reference evidence="1 2" key="1">
    <citation type="submission" date="2024-01" db="EMBL/GenBank/DDBJ databases">
        <title>A draft genome for a cacao thread blight-causing isolate of Paramarasmius palmivorus.</title>
        <authorList>
            <person name="Baruah I.K."/>
            <person name="Bukari Y."/>
            <person name="Amoako-Attah I."/>
            <person name="Meinhardt L.W."/>
            <person name="Bailey B.A."/>
            <person name="Cohen S.P."/>
        </authorList>
    </citation>
    <scope>NUCLEOTIDE SEQUENCE [LARGE SCALE GENOMIC DNA]</scope>
    <source>
        <strain evidence="1 2">GH-12</strain>
    </source>
</reference>
<evidence type="ECO:0000313" key="2">
    <source>
        <dbReference type="Proteomes" id="UP001383192"/>
    </source>
</evidence>
<dbReference type="AlphaFoldDB" id="A0AAW0ARP7"/>